<accession>A0A383CUJ5</accession>
<proteinExistence type="predicted"/>
<evidence type="ECO:0000313" key="1">
    <source>
        <dbReference type="EMBL" id="SVE35545.1"/>
    </source>
</evidence>
<gene>
    <name evidence="1" type="ORF">METZ01_LOCUS488399</name>
</gene>
<protein>
    <submittedName>
        <fullName evidence="1">Uncharacterized protein</fullName>
    </submittedName>
</protein>
<reference evidence="1" key="1">
    <citation type="submission" date="2018-05" db="EMBL/GenBank/DDBJ databases">
        <authorList>
            <person name="Lanie J.A."/>
            <person name="Ng W.-L."/>
            <person name="Kazmierczak K.M."/>
            <person name="Andrzejewski T.M."/>
            <person name="Davidsen T.M."/>
            <person name="Wayne K.J."/>
            <person name="Tettelin H."/>
            <person name="Glass J.I."/>
            <person name="Rusch D."/>
            <person name="Podicherti R."/>
            <person name="Tsui H.-C.T."/>
            <person name="Winkler M.E."/>
        </authorList>
    </citation>
    <scope>NUCLEOTIDE SEQUENCE</scope>
</reference>
<feature type="non-terminal residue" evidence="1">
    <location>
        <position position="33"/>
    </location>
</feature>
<sequence>MTPLPKLLVVNKQFTFLVSVRYGTENKHVLDFF</sequence>
<dbReference type="EMBL" id="UINC01211589">
    <property type="protein sequence ID" value="SVE35545.1"/>
    <property type="molecule type" value="Genomic_DNA"/>
</dbReference>
<name>A0A383CUJ5_9ZZZZ</name>
<organism evidence="1">
    <name type="scientific">marine metagenome</name>
    <dbReference type="NCBI Taxonomy" id="408172"/>
    <lineage>
        <taxon>unclassified sequences</taxon>
        <taxon>metagenomes</taxon>
        <taxon>ecological metagenomes</taxon>
    </lineage>
</organism>
<dbReference type="AlphaFoldDB" id="A0A383CUJ5"/>